<proteinExistence type="predicted"/>
<sequence length="111" mass="12112">MGLCFSFDCGDDCCSVNPCCLALSACCLIPCLCPNACGQQEQPAQVVHIHHPPQTFEQPPQHIHHPPTFAEQPGYPGYPPPEQQGYPGYPPPPGSYPVPPPQGYYPQVQNR</sequence>
<organism evidence="2 3">
    <name type="scientific">Plutella xylostella</name>
    <name type="common">Diamondback moth</name>
    <name type="synonym">Plutella maculipennis</name>
    <dbReference type="NCBI Taxonomy" id="51655"/>
    <lineage>
        <taxon>Eukaryota</taxon>
        <taxon>Metazoa</taxon>
        <taxon>Ecdysozoa</taxon>
        <taxon>Arthropoda</taxon>
        <taxon>Hexapoda</taxon>
        <taxon>Insecta</taxon>
        <taxon>Pterygota</taxon>
        <taxon>Neoptera</taxon>
        <taxon>Endopterygota</taxon>
        <taxon>Lepidoptera</taxon>
        <taxon>Glossata</taxon>
        <taxon>Ditrysia</taxon>
        <taxon>Yponomeutoidea</taxon>
        <taxon>Plutellidae</taxon>
        <taxon>Plutella</taxon>
    </lineage>
</organism>
<comment type="caution">
    <text evidence="2">The sequence shown here is derived from an EMBL/GenBank/DDBJ whole genome shotgun (WGS) entry which is preliminary data.</text>
</comment>
<dbReference type="Proteomes" id="UP000823941">
    <property type="component" value="Chromosome 6"/>
</dbReference>
<accession>A0ABQ7QYH7</accession>
<keyword evidence="3" id="KW-1185">Reference proteome</keyword>
<evidence type="ECO:0000313" key="2">
    <source>
        <dbReference type="EMBL" id="KAG7310098.1"/>
    </source>
</evidence>
<dbReference type="EMBL" id="JAHIBW010000006">
    <property type="protein sequence ID" value="KAG7310098.1"/>
    <property type="molecule type" value="Genomic_DNA"/>
</dbReference>
<name>A0ABQ7QYH7_PLUXY</name>
<reference evidence="2 3" key="1">
    <citation type="submission" date="2021-06" db="EMBL/GenBank/DDBJ databases">
        <title>A haploid diamondback moth (Plutella xylostella L.) genome assembly resolves 31 chromosomes and identifies a diamide resistance mutation.</title>
        <authorList>
            <person name="Ward C.M."/>
            <person name="Perry K.D."/>
            <person name="Baker G."/>
            <person name="Powis K."/>
            <person name="Heckel D.G."/>
            <person name="Baxter S.W."/>
        </authorList>
    </citation>
    <scope>NUCLEOTIDE SEQUENCE [LARGE SCALE GENOMIC DNA]</scope>
    <source>
        <strain evidence="2 3">LV</strain>
        <tissue evidence="2">Single pupa</tissue>
    </source>
</reference>
<protein>
    <submittedName>
        <fullName evidence="2">Uncharacterized protein</fullName>
    </submittedName>
</protein>
<evidence type="ECO:0000313" key="3">
    <source>
        <dbReference type="Proteomes" id="UP000823941"/>
    </source>
</evidence>
<feature type="region of interest" description="Disordered" evidence="1">
    <location>
        <begin position="53"/>
        <end position="111"/>
    </location>
</feature>
<evidence type="ECO:0000256" key="1">
    <source>
        <dbReference type="SAM" id="MobiDB-lite"/>
    </source>
</evidence>
<feature type="compositionally biased region" description="Pro residues" evidence="1">
    <location>
        <begin position="76"/>
        <end position="103"/>
    </location>
</feature>
<gene>
    <name evidence="2" type="ORF">JYU34_004637</name>
</gene>